<dbReference type="EMBL" id="JBETVU010000012">
    <property type="protein sequence ID" value="MES5149428.1"/>
    <property type="molecule type" value="Genomic_DNA"/>
</dbReference>
<evidence type="ECO:0000313" key="5">
    <source>
        <dbReference type="Proteomes" id="UP000295195"/>
    </source>
</evidence>
<reference evidence="1" key="3">
    <citation type="submission" date="2024-06" db="EMBL/GenBank/DDBJ databases">
        <title>Vaginal Lactobacillus fatty acid response mechanisms reveal a metabolite-targeted strategy for bacterial vaginosis treatment.</title>
        <authorList>
            <person name="Zhu M."/>
            <person name="Blainey P.C."/>
            <person name="Bloom S.M."/>
            <person name="Kwon D.S."/>
        </authorList>
    </citation>
    <scope>NUCLEOTIDE SEQUENCE</scope>
    <source>
        <strain evidence="1">194_F1_1</strain>
    </source>
</reference>
<dbReference type="Proteomes" id="UP001434419">
    <property type="component" value="Unassembled WGS sequence"/>
</dbReference>
<evidence type="ECO:0000313" key="2">
    <source>
        <dbReference type="EMBL" id="RXF54752.1"/>
    </source>
</evidence>
<protein>
    <recommendedName>
        <fullName evidence="7">Group II intron reverse transcriptase/maturase</fullName>
    </recommendedName>
</protein>
<evidence type="ECO:0000313" key="4">
    <source>
        <dbReference type="Proteomes" id="UP000289808"/>
    </source>
</evidence>
<evidence type="ECO:0000313" key="6">
    <source>
        <dbReference type="Proteomes" id="UP001434419"/>
    </source>
</evidence>
<gene>
    <name evidence="1" type="ORF">ABVC42_05735</name>
    <name evidence="3" type="ORF">CEE75_05085</name>
    <name evidence="2" type="ORF">ERD32_11385</name>
</gene>
<evidence type="ECO:0000313" key="1">
    <source>
        <dbReference type="EMBL" id="MES5149428.1"/>
    </source>
</evidence>
<dbReference type="EMBL" id="NKLP01000086">
    <property type="protein sequence ID" value="TDN31977.1"/>
    <property type="molecule type" value="Genomic_DNA"/>
</dbReference>
<reference evidence="3 5" key="1">
    <citation type="submission" date="2017-06" db="EMBL/GenBank/DDBJ databases">
        <authorList>
            <person name="Swanenburg J."/>
            <person name="Kort R."/>
        </authorList>
    </citation>
    <scope>NUCLEOTIDE SEQUENCE [LARGE SCALE GENOMIC DNA]</scope>
    <source>
        <strain evidence="3 5">RL05</strain>
    </source>
</reference>
<dbReference type="AlphaFoldDB" id="A0A135YL22"/>
<dbReference type="Proteomes" id="UP000295195">
    <property type="component" value="Unassembled WGS sequence"/>
</dbReference>
<evidence type="ECO:0008006" key="7">
    <source>
        <dbReference type="Google" id="ProtNLM"/>
    </source>
</evidence>
<dbReference type="Proteomes" id="UP000289808">
    <property type="component" value="Unassembled WGS sequence"/>
</dbReference>
<accession>A0A135YL22</accession>
<dbReference type="EMBL" id="SCLX01000107">
    <property type="protein sequence ID" value="RXF54752.1"/>
    <property type="molecule type" value="Genomic_DNA"/>
</dbReference>
<organism evidence="2 4">
    <name type="scientific">Lactobacillus crispatus</name>
    <dbReference type="NCBI Taxonomy" id="47770"/>
    <lineage>
        <taxon>Bacteria</taxon>
        <taxon>Bacillati</taxon>
        <taxon>Bacillota</taxon>
        <taxon>Bacilli</taxon>
        <taxon>Lactobacillales</taxon>
        <taxon>Lactobacillaceae</taxon>
        <taxon>Lactobacillus</taxon>
    </lineage>
</organism>
<proteinExistence type="predicted"/>
<comment type="caution">
    <text evidence="2">The sequence shown here is derived from an EMBL/GenBank/DDBJ whole genome shotgun (WGS) entry which is preliminary data.</text>
</comment>
<dbReference type="RefSeq" id="WP_005719080.1">
    <property type="nucleotide sequence ID" value="NZ_CAZZQD010000001.1"/>
</dbReference>
<sequence length="60" mass="6989">MKLIEQILSQSNLKEAIHRVKINKGAPGVDKRMVEELDSYFRKHQAEIKYAIMKMMDING</sequence>
<keyword evidence="6" id="KW-1185">Reference proteome</keyword>
<reference evidence="2 4" key="2">
    <citation type="submission" date="2019-01" db="EMBL/GenBank/DDBJ databases">
        <title>The genome sequence of Lactobacillus crispatus L49.</title>
        <authorList>
            <person name="Zhong J."/>
            <person name="Zhang J."/>
        </authorList>
    </citation>
    <scope>NUCLEOTIDE SEQUENCE [LARGE SCALE GENOMIC DNA]</scope>
    <source>
        <strain evidence="2 4">L49</strain>
    </source>
</reference>
<name>A0A135YL22_9LACO</name>
<evidence type="ECO:0000313" key="3">
    <source>
        <dbReference type="EMBL" id="TDN31977.1"/>
    </source>
</evidence>